<protein>
    <submittedName>
        <fullName evidence="6">MFS transporter</fullName>
    </submittedName>
</protein>
<dbReference type="SUPFAM" id="SSF103473">
    <property type="entry name" value="MFS general substrate transporter"/>
    <property type="match status" value="1"/>
</dbReference>
<dbReference type="Proteomes" id="UP001197609">
    <property type="component" value="Unassembled WGS sequence"/>
</dbReference>
<evidence type="ECO:0000256" key="1">
    <source>
        <dbReference type="ARBA" id="ARBA00022692"/>
    </source>
</evidence>
<sequence>MDQTCLKGLRAVVNPLARSQIDIALLFTTRITRLFAYGFLSVVLALYLEQVGLSEQAIGVLLTLTLVGDAGISLWITTSADRIGRRRMLVLGAALMILAGVVFISTGNPLVLTIAAILGVISPSGNEIGPFLSIEQAALSQLLPHQRRTQVFAWYNLVGSFATASGALSGGWLAHTLQGSGVSPLESYRVVLIGYALGGVALACSFLCLSPSVETTAHASPAHRTLGLHRSRQVVMKLSALFALDAFAGGFVVQSLLAYWFHITFGIDVGLLGSIFFGANILAGISALLAARIAARIGLINTMVFTHIPSNVLLCLVPLMPTLPLAIRVLLLRFSISQMDVPTRQSYTMAVVAPDERSAASGVTAIARSVGASLSPALSGLFLATPSLIGAPFLVAGGLKIVYDVLLYRSFRGLKSPEE</sequence>
<comment type="caution">
    <text evidence="6">The sequence shown here is derived from an EMBL/GenBank/DDBJ whole genome shotgun (WGS) entry which is preliminary data.</text>
</comment>
<dbReference type="EMBL" id="JAIOIU010000008">
    <property type="protein sequence ID" value="MBZ0158593.1"/>
    <property type="molecule type" value="Genomic_DNA"/>
</dbReference>
<dbReference type="PROSITE" id="PS50850">
    <property type="entry name" value="MFS"/>
    <property type="match status" value="1"/>
</dbReference>
<dbReference type="InterPro" id="IPR020846">
    <property type="entry name" value="MFS_dom"/>
</dbReference>
<feature type="transmembrane region" description="Helical" evidence="4">
    <location>
        <begin position="234"/>
        <end position="263"/>
    </location>
</feature>
<keyword evidence="2 4" id="KW-1133">Transmembrane helix</keyword>
<reference evidence="6 7" key="1">
    <citation type="journal article" date="2021" name="bioRxiv">
        <title>Unraveling nitrogen, sulfur and carbon metabolic pathways and microbial community transcriptional responses to substrate deprivation and toxicity stresses in a bioreactor mimicking anoxic brackish coastal sediment conditions.</title>
        <authorList>
            <person name="Martins P.D."/>
            <person name="Echeveste M.J."/>
            <person name="Arshad A."/>
            <person name="Kurth J."/>
            <person name="Ouboter H."/>
            <person name="Jetten M.S.M."/>
            <person name="Welte C.U."/>
        </authorList>
    </citation>
    <scope>NUCLEOTIDE SEQUENCE [LARGE SCALE GENOMIC DNA]</scope>
    <source>
        <strain evidence="6">MAG_38</strain>
    </source>
</reference>
<feature type="domain" description="Major facilitator superfamily (MFS) profile" evidence="5">
    <location>
        <begin position="22"/>
        <end position="415"/>
    </location>
</feature>
<feature type="transmembrane region" description="Helical" evidence="4">
    <location>
        <begin position="57"/>
        <end position="76"/>
    </location>
</feature>
<feature type="transmembrane region" description="Helical" evidence="4">
    <location>
        <begin position="192"/>
        <end position="213"/>
    </location>
</feature>
<feature type="transmembrane region" description="Helical" evidence="4">
    <location>
        <begin position="153"/>
        <end position="172"/>
    </location>
</feature>
<evidence type="ECO:0000259" key="5">
    <source>
        <dbReference type="PROSITE" id="PS50850"/>
    </source>
</evidence>
<feature type="transmembrane region" description="Helical" evidence="4">
    <location>
        <begin position="312"/>
        <end position="336"/>
    </location>
</feature>
<evidence type="ECO:0000256" key="4">
    <source>
        <dbReference type="SAM" id="Phobius"/>
    </source>
</evidence>
<dbReference type="PANTHER" id="PTHR23520:SF5">
    <property type="entry name" value="TRANSPORTER, PUTATIVE (AFU_ORTHOLOGUE AFUA_3G04000)-RELATED"/>
    <property type="match status" value="1"/>
</dbReference>
<dbReference type="AlphaFoldDB" id="A0AAJ1EHV2"/>
<feature type="transmembrane region" description="Helical" evidence="4">
    <location>
        <begin position="269"/>
        <end position="291"/>
    </location>
</feature>
<keyword evidence="3 4" id="KW-0472">Membrane</keyword>
<evidence type="ECO:0000256" key="2">
    <source>
        <dbReference type="ARBA" id="ARBA00022989"/>
    </source>
</evidence>
<feature type="transmembrane region" description="Helical" evidence="4">
    <location>
        <begin position="88"/>
        <end position="104"/>
    </location>
</feature>
<dbReference type="InterPro" id="IPR036259">
    <property type="entry name" value="MFS_trans_sf"/>
</dbReference>
<organism evidence="6 7">
    <name type="scientific">Candidatus Methylomirabilis tolerans</name>
    <dbReference type="NCBI Taxonomy" id="3123416"/>
    <lineage>
        <taxon>Bacteria</taxon>
        <taxon>Candidatus Methylomirabilota</taxon>
        <taxon>Candidatus Methylomirabilia</taxon>
        <taxon>Candidatus Methylomirabilales</taxon>
        <taxon>Candidatus Methylomirabilaceae</taxon>
        <taxon>Candidatus Methylomirabilis</taxon>
    </lineage>
</organism>
<dbReference type="PANTHER" id="PTHR23520">
    <property type="entry name" value="TRANSPORTER, PUTATIVE (AFU_ORTHOLOGUE AFUA_3G04000)-RELATED"/>
    <property type="match status" value="1"/>
</dbReference>
<dbReference type="Pfam" id="PF07690">
    <property type="entry name" value="MFS_1"/>
    <property type="match status" value="1"/>
</dbReference>
<feature type="transmembrane region" description="Helical" evidence="4">
    <location>
        <begin position="110"/>
        <end position="132"/>
    </location>
</feature>
<keyword evidence="1 4" id="KW-0812">Transmembrane</keyword>
<dbReference type="Gene3D" id="1.20.1250.20">
    <property type="entry name" value="MFS general substrate transporter like domains"/>
    <property type="match status" value="1"/>
</dbReference>
<evidence type="ECO:0000256" key="3">
    <source>
        <dbReference type="ARBA" id="ARBA00023136"/>
    </source>
</evidence>
<dbReference type="InterPro" id="IPR011701">
    <property type="entry name" value="MFS"/>
</dbReference>
<accession>A0AAJ1EHV2</accession>
<feature type="transmembrane region" description="Helical" evidence="4">
    <location>
        <begin position="381"/>
        <end position="403"/>
    </location>
</feature>
<feature type="transmembrane region" description="Helical" evidence="4">
    <location>
        <begin position="34"/>
        <end position="51"/>
    </location>
</feature>
<name>A0AAJ1EHV2_9BACT</name>
<evidence type="ECO:0000313" key="7">
    <source>
        <dbReference type="Proteomes" id="UP001197609"/>
    </source>
</evidence>
<gene>
    <name evidence="6" type="ORF">K8G79_00340</name>
</gene>
<dbReference type="GO" id="GO:0022857">
    <property type="term" value="F:transmembrane transporter activity"/>
    <property type="evidence" value="ECO:0007669"/>
    <property type="project" value="InterPro"/>
</dbReference>
<proteinExistence type="predicted"/>
<evidence type="ECO:0000313" key="6">
    <source>
        <dbReference type="EMBL" id="MBZ0158593.1"/>
    </source>
</evidence>